<protein>
    <submittedName>
        <fullName evidence="2">Uncharacterized protein</fullName>
    </submittedName>
</protein>
<evidence type="ECO:0000256" key="1">
    <source>
        <dbReference type="SAM" id="MobiDB-lite"/>
    </source>
</evidence>
<dbReference type="PATRIC" id="fig|1263867.3.peg.502"/>
<name>M2B9J8_9BACT</name>
<keyword evidence="3" id="KW-1185">Reference proteome</keyword>
<gene>
    <name evidence="2" type="ORF">RE6C_00467</name>
</gene>
<reference evidence="2" key="2">
    <citation type="journal article" date="2013" name="Mar. Genomics">
        <title>Expression of sulfatases in Rhodopirellula baltica and the diversity of sulfatases in the genus Rhodopirellula.</title>
        <authorList>
            <person name="Wegner C.E."/>
            <person name="Richter-Heitmann T."/>
            <person name="Klindworth A."/>
            <person name="Klockow C."/>
            <person name="Richter M."/>
            <person name="Achstetter T."/>
            <person name="Glockner F.O."/>
            <person name="Harder J."/>
        </authorList>
    </citation>
    <scope>NUCLEOTIDE SEQUENCE [LARGE SCALE GENOMIC DNA]</scope>
    <source>
        <strain evidence="2">6C</strain>
    </source>
</reference>
<proteinExistence type="predicted"/>
<dbReference type="EMBL" id="ANMO01000025">
    <property type="protein sequence ID" value="EMB18834.1"/>
    <property type="molecule type" value="Genomic_DNA"/>
</dbReference>
<dbReference type="Proteomes" id="UP000011529">
    <property type="component" value="Unassembled WGS sequence"/>
</dbReference>
<comment type="caution">
    <text evidence="2">The sequence shown here is derived from an EMBL/GenBank/DDBJ whole genome shotgun (WGS) entry which is preliminary data.</text>
</comment>
<accession>M2B9J8</accession>
<organism evidence="2 3">
    <name type="scientific">Rhodopirellula europaea 6C</name>
    <dbReference type="NCBI Taxonomy" id="1263867"/>
    <lineage>
        <taxon>Bacteria</taxon>
        <taxon>Pseudomonadati</taxon>
        <taxon>Planctomycetota</taxon>
        <taxon>Planctomycetia</taxon>
        <taxon>Pirellulales</taxon>
        <taxon>Pirellulaceae</taxon>
        <taxon>Rhodopirellula</taxon>
    </lineage>
</organism>
<dbReference type="AlphaFoldDB" id="M2B9J8"/>
<evidence type="ECO:0000313" key="2">
    <source>
        <dbReference type="EMBL" id="EMB18834.1"/>
    </source>
</evidence>
<evidence type="ECO:0000313" key="3">
    <source>
        <dbReference type="Proteomes" id="UP000011529"/>
    </source>
</evidence>
<sequence>MFALPSITKSKNDKKRQSFKQQQKDIASRHAAFMDEAVSTPKSCVFDLLRRQGKRHNV</sequence>
<reference evidence="2" key="1">
    <citation type="submission" date="2012-11" db="EMBL/GenBank/DDBJ databases">
        <title>Permanent draft genomes of Rhodopirellula europaea strain SH398 and 6C.</title>
        <authorList>
            <person name="Richter M."/>
            <person name="Richter-Heitmann T."/>
            <person name="Frank C."/>
            <person name="Harder J."/>
            <person name="Glockner F.O."/>
        </authorList>
    </citation>
    <scope>NUCLEOTIDE SEQUENCE</scope>
    <source>
        <strain evidence="2">6C</strain>
    </source>
</reference>
<feature type="region of interest" description="Disordered" evidence="1">
    <location>
        <begin position="1"/>
        <end position="26"/>
    </location>
</feature>